<keyword evidence="3" id="KW-0964">Secreted</keyword>
<comment type="subcellular location">
    <subcellularLocation>
        <location evidence="1">Secreted</location>
    </subcellularLocation>
</comment>
<proteinExistence type="inferred from homology"/>
<keyword evidence="4" id="KW-0732">Signal</keyword>
<comment type="similarity">
    <text evidence="2">Belongs to the calycin superfamily. Lipocalin family.</text>
</comment>
<keyword evidence="7" id="KW-1185">Reference proteome</keyword>
<evidence type="ECO:0000259" key="5">
    <source>
        <dbReference type="Pfam" id="PF00061"/>
    </source>
</evidence>
<dbReference type="InterPro" id="IPR012674">
    <property type="entry name" value="Calycin"/>
</dbReference>
<evidence type="ECO:0000256" key="3">
    <source>
        <dbReference type="ARBA" id="ARBA00022525"/>
    </source>
</evidence>
<dbReference type="PANTHER" id="PTHR11430:SF124">
    <property type="entry name" value="LIPOCALIN 1-LIKE PROTEIN 1-RELATED"/>
    <property type="match status" value="1"/>
</dbReference>
<feature type="chain" id="PRO_5001872067" evidence="4">
    <location>
        <begin position="19"/>
        <end position="348"/>
    </location>
</feature>
<sequence length="348" mass="38818">MPLLLLAVALSLFCAVPAALPPLAPARAEELLGTWYMIRWAGDLPIPDETRNHPMPPMKLRKNSQNKLELRMNLMKPIGCIEFKLPLDVGDEPGTFITRWKHTIYVYFLPGKNHGITYFRGYMNYMYYQMMMLMAHTLDEDQEAIAVFQEFVDSKNLKIKELINPPRAGSGHLVTISFLPQGKDYAIAYYKGNGFQTAFQMSMLMGRTLDKSPEAKQVFEDLMDQKKLNGTVIYPSTAGGEWITGRCAGPTRHTDASSPVAGTGKVQNTLCIQSHLTLVVDSSIPMAMSTALAPVDCPWWVHMDAMKCWSVRACRGAPAAQGVLRPTGKALGLEGTLQKIKEIELRLH</sequence>
<dbReference type="EMBL" id="KN122233">
    <property type="protein sequence ID" value="KFO31959.1"/>
    <property type="molecule type" value="Genomic_DNA"/>
</dbReference>
<accession>A0A091DIJ7</accession>
<dbReference type="AlphaFoldDB" id="A0A091DIJ7"/>
<dbReference type="SUPFAM" id="SSF50814">
    <property type="entry name" value="Lipocalins"/>
    <property type="match status" value="1"/>
</dbReference>
<dbReference type="PANTHER" id="PTHR11430">
    <property type="entry name" value="LIPOCALIN"/>
    <property type="match status" value="1"/>
</dbReference>
<protein>
    <submittedName>
        <fullName evidence="6">Odorant-binding protein 2b</fullName>
    </submittedName>
</protein>
<dbReference type="Gene3D" id="2.40.128.20">
    <property type="match status" value="2"/>
</dbReference>
<dbReference type="Pfam" id="PF00061">
    <property type="entry name" value="Lipocalin"/>
    <property type="match status" value="1"/>
</dbReference>
<dbReference type="Proteomes" id="UP000028990">
    <property type="component" value="Unassembled WGS sequence"/>
</dbReference>
<evidence type="ECO:0000313" key="6">
    <source>
        <dbReference type="EMBL" id="KFO31959.1"/>
    </source>
</evidence>
<dbReference type="GO" id="GO:0036094">
    <property type="term" value="F:small molecule binding"/>
    <property type="evidence" value="ECO:0007669"/>
    <property type="project" value="InterPro"/>
</dbReference>
<feature type="signal peptide" evidence="4">
    <location>
        <begin position="1"/>
        <end position="18"/>
    </location>
</feature>
<reference evidence="6 7" key="1">
    <citation type="submission" date="2013-11" db="EMBL/GenBank/DDBJ databases">
        <title>The Damaraland mole rat (Fukomys damarensis) genome and evolution of African mole rats.</title>
        <authorList>
            <person name="Gladyshev V.N."/>
            <person name="Fang X."/>
        </authorList>
    </citation>
    <scope>NUCLEOTIDE SEQUENCE [LARGE SCALE GENOMIC DNA]</scope>
    <source>
        <tissue evidence="6">Liver</tissue>
    </source>
</reference>
<evidence type="ECO:0000256" key="4">
    <source>
        <dbReference type="SAM" id="SignalP"/>
    </source>
</evidence>
<gene>
    <name evidence="6" type="ORF">H920_06710</name>
</gene>
<evidence type="ECO:0000256" key="1">
    <source>
        <dbReference type="ARBA" id="ARBA00004613"/>
    </source>
</evidence>
<name>A0A091DIJ7_FUKDA</name>
<evidence type="ECO:0000313" key="7">
    <source>
        <dbReference type="Proteomes" id="UP000028990"/>
    </source>
</evidence>
<evidence type="ECO:0000256" key="2">
    <source>
        <dbReference type="ARBA" id="ARBA00006889"/>
    </source>
</evidence>
<dbReference type="GO" id="GO:0005615">
    <property type="term" value="C:extracellular space"/>
    <property type="evidence" value="ECO:0007669"/>
    <property type="project" value="TreeGrafter"/>
</dbReference>
<organism evidence="6 7">
    <name type="scientific">Fukomys damarensis</name>
    <name type="common">Damaraland mole rat</name>
    <name type="synonym">Cryptomys damarensis</name>
    <dbReference type="NCBI Taxonomy" id="885580"/>
    <lineage>
        <taxon>Eukaryota</taxon>
        <taxon>Metazoa</taxon>
        <taxon>Chordata</taxon>
        <taxon>Craniata</taxon>
        <taxon>Vertebrata</taxon>
        <taxon>Euteleostomi</taxon>
        <taxon>Mammalia</taxon>
        <taxon>Eutheria</taxon>
        <taxon>Euarchontoglires</taxon>
        <taxon>Glires</taxon>
        <taxon>Rodentia</taxon>
        <taxon>Hystricomorpha</taxon>
        <taxon>Bathyergidae</taxon>
        <taxon>Fukomys</taxon>
    </lineage>
</organism>
<dbReference type="eggNOG" id="ENOG502RU5H">
    <property type="taxonomic scope" value="Eukaryota"/>
</dbReference>
<dbReference type="InterPro" id="IPR000566">
    <property type="entry name" value="Lipocln_cytosolic_FA-bd_dom"/>
</dbReference>
<dbReference type="InterPro" id="IPR002345">
    <property type="entry name" value="Lipocalin"/>
</dbReference>
<feature type="domain" description="Lipocalin/cytosolic fatty-acid binding" evidence="5">
    <location>
        <begin position="33"/>
        <end position="166"/>
    </location>
</feature>